<dbReference type="PROSITE" id="PS51257">
    <property type="entry name" value="PROKAR_LIPOPROTEIN"/>
    <property type="match status" value="1"/>
</dbReference>
<sequence length="480" mass="52624">MRGITLHRVLMVTTLLTFSCYVNGSQCYRGDDEYYTIDTTESSQRCSFAAEPACNYTQEKYGMHKIESLSGDGKCWYQAHGRGVICFCNADLCNGNFTILVELWKQKAMDNSEIHQCTLEYLKSKQTLIEERAVPLAEYEANITTTIEPSGLETIASPVVNTSEYGPMTEPSSMTTIPVPRTTIEYELSTEEVQMTTLDYGNESGIELSSSVTSETLQSSLHPDHETSADHETSEGDFETSPGDETTEVDVLPDHHHSDANPCVLPPDAGTPYEGVAQEMWFFKESEASCAQFEYLGAGGNANRFVDEVTCMRVCGTEFLSAVHGEAHHGAGEANHALCDLPLEPGNGTFRIPRFYFNKGEEKCEPFDYTGDGGNGNRFLTEEDCEQLCFANRYGQELASPQGDDTSGDEASVMDWTIFIVLCIVVFLLIIILIPVLICCIMLATKKGRAAAGLSAASGKPTTNKNAKNPKTKGAKAKTK</sequence>
<keyword evidence="3" id="KW-1015">Disulfide bond</keyword>
<dbReference type="SMART" id="SM00131">
    <property type="entry name" value="KU"/>
    <property type="match status" value="2"/>
</dbReference>
<feature type="region of interest" description="Disordered" evidence="4">
    <location>
        <begin position="208"/>
        <end position="267"/>
    </location>
</feature>
<evidence type="ECO:0000256" key="4">
    <source>
        <dbReference type="SAM" id="MobiDB-lite"/>
    </source>
</evidence>
<dbReference type="Proteomes" id="UP000025227">
    <property type="component" value="Unplaced"/>
</dbReference>
<dbReference type="Gene3D" id="4.10.410.10">
    <property type="entry name" value="Pancreatic trypsin inhibitor Kunitz domain"/>
    <property type="match status" value="2"/>
</dbReference>
<keyword evidence="1" id="KW-0646">Protease inhibitor</keyword>
<proteinExistence type="predicted"/>
<dbReference type="InterPro" id="IPR036880">
    <property type="entry name" value="Kunitz_BPTI_sf"/>
</dbReference>
<feature type="compositionally biased region" description="Low complexity" evidence="4">
    <location>
        <begin position="208"/>
        <end position="221"/>
    </location>
</feature>
<dbReference type="SUPFAM" id="SSF57362">
    <property type="entry name" value="BPTI-like"/>
    <property type="match status" value="2"/>
</dbReference>
<feature type="compositionally biased region" description="Basic and acidic residues" evidence="4">
    <location>
        <begin position="222"/>
        <end position="234"/>
    </location>
</feature>
<dbReference type="AlphaFoldDB" id="A0A7I4YYT1"/>
<dbReference type="PROSITE" id="PS50279">
    <property type="entry name" value="BPTI_KUNITZ_2"/>
    <property type="match status" value="2"/>
</dbReference>
<evidence type="ECO:0000256" key="6">
    <source>
        <dbReference type="SAM" id="SignalP"/>
    </source>
</evidence>
<dbReference type="GO" id="GO:0004867">
    <property type="term" value="F:serine-type endopeptidase inhibitor activity"/>
    <property type="evidence" value="ECO:0007669"/>
    <property type="project" value="UniProtKB-KW"/>
</dbReference>
<dbReference type="InterPro" id="IPR002223">
    <property type="entry name" value="Kunitz_BPTI"/>
</dbReference>
<keyword evidence="6" id="KW-0732">Signal</keyword>
<name>A0A7I4YYT1_HAECO</name>
<dbReference type="InterPro" id="IPR050098">
    <property type="entry name" value="TFPI/VKTCI-like"/>
</dbReference>
<feature type="region of interest" description="Disordered" evidence="4">
    <location>
        <begin position="455"/>
        <end position="480"/>
    </location>
</feature>
<evidence type="ECO:0000256" key="5">
    <source>
        <dbReference type="SAM" id="Phobius"/>
    </source>
</evidence>
<evidence type="ECO:0000313" key="9">
    <source>
        <dbReference type="WBParaSite" id="HCON_00159090-00001"/>
    </source>
</evidence>
<dbReference type="WBParaSite" id="HCON_00159090-00001">
    <property type="protein sequence ID" value="HCON_00159090-00001"/>
    <property type="gene ID" value="HCON_00159090"/>
</dbReference>
<keyword evidence="8" id="KW-1185">Reference proteome</keyword>
<feature type="compositionally biased region" description="Low complexity" evidence="4">
    <location>
        <begin position="455"/>
        <end position="467"/>
    </location>
</feature>
<feature type="domain" description="BPTI/Kunitz inhibitor" evidence="7">
    <location>
        <begin position="339"/>
        <end position="389"/>
    </location>
</feature>
<evidence type="ECO:0000256" key="3">
    <source>
        <dbReference type="ARBA" id="ARBA00023157"/>
    </source>
</evidence>
<evidence type="ECO:0000256" key="1">
    <source>
        <dbReference type="ARBA" id="ARBA00022690"/>
    </source>
</evidence>
<keyword evidence="5" id="KW-1133">Transmembrane helix</keyword>
<dbReference type="GO" id="GO:0005615">
    <property type="term" value="C:extracellular space"/>
    <property type="evidence" value="ECO:0007669"/>
    <property type="project" value="TreeGrafter"/>
</dbReference>
<dbReference type="Pfam" id="PF00014">
    <property type="entry name" value="Kunitz_BPTI"/>
    <property type="match status" value="2"/>
</dbReference>
<feature type="compositionally biased region" description="Basic residues" evidence="4">
    <location>
        <begin position="468"/>
        <end position="480"/>
    </location>
</feature>
<feature type="chain" id="PRO_5029524192" evidence="6">
    <location>
        <begin position="25"/>
        <end position="480"/>
    </location>
</feature>
<keyword evidence="5" id="KW-0812">Transmembrane</keyword>
<evidence type="ECO:0000256" key="2">
    <source>
        <dbReference type="ARBA" id="ARBA00022900"/>
    </source>
</evidence>
<dbReference type="OrthoDB" id="5950222at2759"/>
<feature type="domain" description="BPTI/Kunitz inhibitor" evidence="7">
    <location>
        <begin position="263"/>
        <end position="315"/>
    </location>
</feature>
<feature type="signal peptide" evidence="6">
    <location>
        <begin position="1"/>
        <end position="24"/>
    </location>
</feature>
<keyword evidence="2" id="KW-0722">Serine protease inhibitor</keyword>
<evidence type="ECO:0000313" key="8">
    <source>
        <dbReference type="Proteomes" id="UP000025227"/>
    </source>
</evidence>
<dbReference type="CDD" id="cd22593">
    <property type="entry name" value="Kunitz_conkunitzin"/>
    <property type="match status" value="1"/>
</dbReference>
<evidence type="ECO:0000259" key="7">
    <source>
        <dbReference type="PROSITE" id="PS50279"/>
    </source>
</evidence>
<reference evidence="9" key="1">
    <citation type="submission" date="2020-12" db="UniProtKB">
        <authorList>
            <consortium name="WormBaseParasite"/>
        </authorList>
    </citation>
    <scope>IDENTIFICATION</scope>
    <source>
        <strain evidence="9">MHco3</strain>
    </source>
</reference>
<accession>A0A7I4YYT1</accession>
<dbReference type="PANTHER" id="PTHR10083">
    <property type="entry name" value="KUNITZ-TYPE PROTEASE INHIBITOR-RELATED"/>
    <property type="match status" value="1"/>
</dbReference>
<dbReference type="PANTHER" id="PTHR10083:SF374">
    <property type="entry name" value="BPTI_KUNITZ INHIBITOR DOMAIN-CONTAINING PROTEIN"/>
    <property type="match status" value="1"/>
</dbReference>
<protein>
    <submittedName>
        <fullName evidence="9">Kunitz/Bovine pancreatic trypsin inhibitor domain protein</fullName>
    </submittedName>
</protein>
<keyword evidence="5" id="KW-0472">Membrane</keyword>
<organism evidence="8 9">
    <name type="scientific">Haemonchus contortus</name>
    <name type="common">Barber pole worm</name>
    <dbReference type="NCBI Taxonomy" id="6289"/>
    <lineage>
        <taxon>Eukaryota</taxon>
        <taxon>Metazoa</taxon>
        <taxon>Ecdysozoa</taxon>
        <taxon>Nematoda</taxon>
        <taxon>Chromadorea</taxon>
        <taxon>Rhabditida</taxon>
        <taxon>Rhabditina</taxon>
        <taxon>Rhabditomorpha</taxon>
        <taxon>Strongyloidea</taxon>
        <taxon>Trichostrongylidae</taxon>
        <taxon>Haemonchus</taxon>
    </lineage>
</organism>
<feature type="transmembrane region" description="Helical" evidence="5">
    <location>
        <begin position="416"/>
        <end position="444"/>
    </location>
</feature>